<dbReference type="Proteomes" id="UP000299102">
    <property type="component" value="Unassembled WGS sequence"/>
</dbReference>
<accession>A0A4C1WKH0</accession>
<dbReference type="EMBL" id="BGZK01000569">
    <property type="protein sequence ID" value="GBP50647.1"/>
    <property type="molecule type" value="Genomic_DNA"/>
</dbReference>
<reference evidence="1 2" key="1">
    <citation type="journal article" date="2019" name="Commun. Biol.">
        <title>The bagworm genome reveals a unique fibroin gene that provides high tensile strength.</title>
        <authorList>
            <person name="Kono N."/>
            <person name="Nakamura H."/>
            <person name="Ohtoshi R."/>
            <person name="Tomita M."/>
            <person name="Numata K."/>
            <person name="Arakawa K."/>
        </authorList>
    </citation>
    <scope>NUCLEOTIDE SEQUENCE [LARGE SCALE GENOMIC DNA]</scope>
</reference>
<comment type="caution">
    <text evidence="1">The sequence shown here is derived from an EMBL/GenBank/DDBJ whole genome shotgun (WGS) entry which is preliminary data.</text>
</comment>
<evidence type="ECO:0000313" key="1">
    <source>
        <dbReference type="EMBL" id="GBP50647.1"/>
    </source>
</evidence>
<dbReference type="AlphaFoldDB" id="A0A4C1WKH0"/>
<protein>
    <submittedName>
        <fullName evidence="1">Uncharacterized protein</fullName>
    </submittedName>
</protein>
<name>A0A4C1WKH0_EUMVA</name>
<proteinExistence type="predicted"/>
<evidence type="ECO:0000313" key="2">
    <source>
        <dbReference type="Proteomes" id="UP000299102"/>
    </source>
</evidence>
<gene>
    <name evidence="1" type="ORF">EVAR_28839_1</name>
</gene>
<sequence>MLADIRAGSASICSISSDGFIEDNIDDECKYKNGNESRSVVLQYQRCKCEWEGVVNAQLASLCIPPPSRRSIIPR</sequence>
<keyword evidence="2" id="KW-1185">Reference proteome</keyword>
<organism evidence="1 2">
    <name type="scientific">Eumeta variegata</name>
    <name type="common">Bagworm moth</name>
    <name type="synonym">Eumeta japonica</name>
    <dbReference type="NCBI Taxonomy" id="151549"/>
    <lineage>
        <taxon>Eukaryota</taxon>
        <taxon>Metazoa</taxon>
        <taxon>Ecdysozoa</taxon>
        <taxon>Arthropoda</taxon>
        <taxon>Hexapoda</taxon>
        <taxon>Insecta</taxon>
        <taxon>Pterygota</taxon>
        <taxon>Neoptera</taxon>
        <taxon>Endopterygota</taxon>
        <taxon>Lepidoptera</taxon>
        <taxon>Glossata</taxon>
        <taxon>Ditrysia</taxon>
        <taxon>Tineoidea</taxon>
        <taxon>Psychidae</taxon>
        <taxon>Oiketicinae</taxon>
        <taxon>Eumeta</taxon>
    </lineage>
</organism>